<evidence type="ECO:0000256" key="5">
    <source>
        <dbReference type="ARBA" id="ARBA00022989"/>
    </source>
</evidence>
<dbReference type="AlphaFoldDB" id="A0A5Q6PHZ2"/>
<feature type="transmembrane region" description="Helical" evidence="7">
    <location>
        <begin position="77"/>
        <end position="98"/>
    </location>
</feature>
<feature type="transmembrane region" description="Helical" evidence="7">
    <location>
        <begin position="12"/>
        <end position="37"/>
    </location>
</feature>
<gene>
    <name evidence="8" type="ORF">F0M16_12855</name>
</gene>
<feature type="transmembrane region" description="Helical" evidence="7">
    <location>
        <begin position="379"/>
        <end position="396"/>
    </location>
</feature>
<feature type="transmembrane region" description="Helical" evidence="7">
    <location>
        <begin position="321"/>
        <end position="344"/>
    </location>
</feature>
<dbReference type="PANTHER" id="PTHR30250:SF10">
    <property type="entry name" value="LIPOPOLYSACCHARIDE BIOSYNTHESIS PROTEIN WZXC"/>
    <property type="match status" value="1"/>
</dbReference>
<keyword evidence="5 7" id="KW-1133">Transmembrane helix</keyword>
<feature type="transmembrane region" description="Helical" evidence="7">
    <location>
        <begin position="43"/>
        <end position="65"/>
    </location>
</feature>
<dbReference type="Pfam" id="PF13440">
    <property type="entry name" value="Polysacc_synt_3"/>
    <property type="match status" value="1"/>
</dbReference>
<evidence type="ECO:0000256" key="3">
    <source>
        <dbReference type="ARBA" id="ARBA00022475"/>
    </source>
</evidence>
<evidence type="ECO:0000256" key="4">
    <source>
        <dbReference type="ARBA" id="ARBA00022692"/>
    </source>
</evidence>
<evidence type="ECO:0000313" key="9">
    <source>
        <dbReference type="Proteomes" id="UP000323225"/>
    </source>
</evidence>
<keyword evidence="6 7" id="KW-0472">Membrane</keyword>
<accession>A0A5Q6PHZ2</accession>
<name>A0A5Q6PHZ2_VIBCL</name>
<feature type="transmembrane region" description="Helical" evidence="7">
    <location>
        <begin position="408"/>
        <end position="430"/>
    </location>
</feature>
<evidence type="ECO:0000256" key="6">
    <source>
        <dbReference type="ARBA" id="ARBA00023136"/>
    </source>
</evidence>
<dbReference type="Proteomes" id="UP000323225">
    <property type="component" value="Unassembled WGS sequence"/>
</dbReference>
<dbReference type="InterPro" id="IPR050833">
    <property type="entry name" value="Poly_Biosynth_Transport"/>
</dbReference>
<comment type="subcellular location">
    <subcellularLocation>
        <location evidence="1">Cell membrane</location>
        <topology evidence="1">Multi-pass membrane protein</topology>
    </subcellularLocation>
</comment>
<feature type="transmembrane region" description="Helical" evidence="7">
    <location>
        <begin position="110"/>
        <end position="130"/>
    </location>
</feature>
<feature type="transmembrane region" description="Helical" evidence="7">
    <location>
        <begin position="356"/>
        <end position="373"/>
    </location>
</feature>
<organism evidence="8 9">
    <name type="scientific">Vibrio cholerae</name>
    <dbReference type="NCBI Taxonomy" id="666"/>
    <lineage>
        <taxon>Bacteria</taxon>
        <taxon>Pseudomonadati</taxon>
        <taxon>Pseudomonadota</taxon>
        <taxon>Gammaproteobacteria</taxon>
        <taxon>Vibrionales</taxon>
        <taxon>Vibrionaceae</taxon>
        <taxon>Vibrio</taxon>
    </lineage>
</organism>
<evidence type="ECO:0000256" key="7">
    <source>
        <dbReference type="SAM" id="Phobius"/>
    </source>
</evidence>
<dbReference type="PANTHER" id="PTHR30250">
    <property type="entry name" value="PST FAMILY PREDICTED COLANIC ACID TRANSPORTER"/>
    <property type="match status" value="1"/>
</dbReference>
<comment type="caution">
    <text evidence="8">The sequence shown here is derived from an EMBL/GenBank/DDBJ whole genome shotgun (WGS) entry which is preliminary data.</text>
</comment>
<reference evidence="8 9" key="1">
    <citation type="submission" date="2019-09" db="EMBL/GenBank/DDBJ databases">
        <authorList>
            <person name="Kritzky A."/>
            <person name="Schelkanova E.Y."/>
            <person name="Alkhova Z.V."/>
            <person name="Smirnova N.I."/>
        </authorList>
    </citation>
    <scope>NUCLEOTIDE SEQUENCE [LARGE SCALE GENOMIC DNA]</scope>
    <source>
        <strain evidence="8 9">M1526</strain>
    </source>
</reference>
<dbReference type="EMBL" id="VUAA01000013">
    <property type="protein sequence ID" value="KAA1254290.1"/>
    <property type="molecule type" value="Genomic_DNA"/>
</dbReference>
<proteinExistence type="inferred from homology"/>
<keyword evidence="4 7" id="KW-0812">Transmembrane</keyword>
<feature type="transmembrane region" description="Helical" evidence="7">
    <location>
        <begin position="442"/>
        <end position="462"/>
    </location>
</feature>
<keyword evidence="3" id="KW-1003">Cell membrane</keyword>
<evidence type="ECO:0000256" key="2">
    <source>
        <dbReference type="ARBA" id="ARBA00007430"/>
    </source>
</evidence>
<protein>
    <submittedName>
        <fullName evidence="8">Oligosaccharide flippase family protein</fullName>
    </submittedName>
</protein>
<comment type="similarity">
    <text evidence="2">Belongs to the polysaccharide synthase family.</text>
</comment>
<feature type="transmembrane region" description="Helical" evidence="7">
    <location>
        <begin position="166"/>
        <end position="188"/>
    </location>
</feature>
<dbReference type="GO" id="GO:0005886">
    <property type="term" value="C:plasma membrane"/>
    <property type="evidence" value="ECO:0007669"/>
    <property type="project" value="UniProtKB-SubCell"/>
</dbReference>
<sequence>MEIINVVLRNILTSGSFNISAQLIIFAVEIAVARILMPDDFGLYAITIMTLELFAMFSFKSMAVAFVQSLDSNEQDLFAIAFFVFILSVIMCLILILFSSNIESLFNKYFLSNNTLIVWIIPILSLEYVYRMAMMKKQMYWEVGFAELLSVVVYSISVYMLSINEYGYNSLLIAYSLRCLSKFIIVIFKVRTVYSLLPELEFYRVLKYFKMTLGMTFQGVFLYSTSNADKYFANLVAGSNGLGIYSRAMKLVQMPLNQISRNISAVLFVEFSKIQSDLVLVKRLYEKTIFYLCLVFFMFSAFLSSFSESIVIFIYGEKWQGMASVLNVLVHGAVCTSISIILGDLLKSRGIVYRELLSNVICFLSMLIILIVVSDKFNLVGVAWAFVISQLIFLVAQSSIIASILNIGIIRSVSLFFVPFVLSMFFYLYAFALKSIYSSMDALAIFVLTTSLLIFPLCFVLFRRVVR</sequence>
<feature type="transmembrane region" description="Helical" evidence="7">
    <location>
        <begin position="289"/>
        <end position="315"/>
    </location>
</feature>
<evidence type="ECO:0000256" key="1">
    <source>
        <dbReference type="ARBA" id="ARBA00004651"/>
    </source>
</evidence>
<evidence type="ECO:0000313" key="8">
    <source>
        <dbReference type="EMBL" id="KAA1254290.1"/>
    </source>
</evidence>
<feature type="transmembrane region" description="Helical" evidence="7">
    <location>
        <begin position="139"/>
        <end position="160"/>
    </location>
</feature>